<keyword evidence="2" id="KW-1185">Reference proteome</keyword>
<dbReference type="KEGG" id="vg:37627486"/>
<name>A0A0D3R2D6_9RHAB</name>
<organism evidence="1 2">
    <name type="scientific">Gray Lodge virus</name>
    <dbReference type="NCBI Taxonomy" id="1272942"/>
    <lineage>
        <taxon>Viruses</taxon>
        <taxon>Riboviria</taxon>
        <taxon>Orthornavirae</taxon>
        <taxon>Negarnaviricota</taxon>
        <taxon>Haploviricotina</taxon>
        <taxon>Monjiviricetes</taxon>
        <taxon>Mononegavirales</taxon>
        <taxon>Rhabdoviridae</taxon>
        <taxon>Alpharhabdovirinae</taxon>
        <taxon>Hapavirus</taxon>
        <taxon>Hapavirus graylodge</taxon>
    </lineage>
</organism>
<dbReference type="RefSeq" id="YP_009362203.1">
    <property type="nucleotide sequence ID" value="NC_034541.1"/>
</dbReference>
<evidence type="ECO:0000313" key="1">
    <source>
        <dbReference type="EMBL" id="AJR28580.1"/>
    </source>
</evidence>
<protein>
    <submittedName>
        <fullName evidence="1">Uncharacterized protein</fullName>
    </submittedName>
</protein>
<dbReference type="GeneID" id="37627486"/>
<proteinExistence type="predicted"/>
<accession>A0A0D3R2D6</accession>
<reference evidence="1 2" key="1">
    <citation type="journal article" date="2015" name="PLoS Pathog.">
        <title>Evolution of genome size and complexity in the rhabdoviridae.</title>
        <authorList>
            <person name="Walker P.J."/>
            <person name="Firth C."/>
            <person name="Widen S.G."/>
            <person name="Blasdell K.R."/>
            <person name="Guzman H."/>
            <person name="Wood T.G."/>
            <person name="Paradkar P.N."/>
            <person name="Holmes E.C."/>
            <person name="Tesh R.B."/>
            <person name="Vasilakis N."/>
        </authorList>
    </citation>
    <scope>NUCLEOTIDE SEQUENCE [LARGE SCALE GENOMIC DNA]</scope>
    <source>
        <strain evidence="1">BFN3187</strain>
    </source>
</reference>
<sequence>MMSWMTIPNQLYIILSRNLSLIGPIVSCKYVVKMSQDQKILRLVILCQPQWIQYPHPDKESLNRLIRMYLPPWIHVTWIVFPLCIHQGLVQSSGGSSTQ</sequence>
<dbReference type="EMBL" id="KM205022">
    <property type="protein sequence ID" value="AJR28580.1"/>
    <property type="molecule type" value="Viral_cRNA"/>
</dbReference>
<evidence type="ECO:0000313" key="2">
    <source>
        <dbReference type="Proteomes" id="UP000149345"/>
    </source>
</evidence>
<dbReference type="Proteomes" id="UP000149345">
    <property type="component" value="Segment"/>
</dbReference>